<dbReference type="PANTHER" id="PTHR34544">
    <property type="entry name" value="OSJNBA0006B20.18 PROTEIN"/>
    <property type="match status" value="1"/>
</dbReference>
<protein>
    <submittedName>
        <fullName evidence="2">Ribosome maturation factor RimP</fullName>
    </submittedName>
</protein>
<dbReference type="PANTHER" id="PTHR34544:SF3">
    <property type="entry name" value="OS07G0155200 PROTEIN"/>
    <property type="match status" value="1"/>
</dbReference>
<evidence type="ECO:0000313" key="3">
    <source>
        <dbReference type="Proteomes" id="UP000501690"/>
    </source>
</evidence>
<sequence>MAVARGMIKRMSNRVGAVLLRPPTTPSHSLLFHFSNDSLPLSKFRLSSFSSTFLRSFSHHFPEETSDEGATTDGWEEEDETEPKVLCVQLLGFQSILIILTFKVCIKIKIKCIIMFKLKFEQHSSIFINNNKYGCPSMEELECYNKKYKERLDEVGALGEIPDDLALEVSSPGAERLLKVPDDIGRFKDMPMRVYYTENLESNCPEREGVFLLDFIEKDSEMCVWKLADVKENRDPLRKGKPLNRKQKDWRLKLPFNLHRMVILYLV</sequence>
<dbReference type="Pfam" id="PF25498">
    <property type="entry name" value="DUF7912"/>
    <property type="match status" value="1"/>
</dbReference>
<gene>
    <name evidence="2" type="ORF">DEO72_LG4g1071</name>
</gene>
<accession>A0A4D6LNI3</accession>
<dbReference type="EMBL" id="CP039348">
    <property type="protein sequence ID" value="QCD90117.1"/>
    <property type="molecule type" value="Genomic_DNA"/>
</dbReference>
<name>A0A4D6LNI3_VIGUN</name>
<evidence type="ECO:0000313" key="2">
    <source>
        <dbReference type="EMBL" id="QCD90117.1"/>
    </source>
</evidence>
<evidence type="ECO:0000259" key="1">
    <source>
        <dbReference type="Pfam" id="PF25498"/>
    </source>
</evidence>
<dbReference type="AlphaFoldDB" id="A0A4D6LNI3"/>
<dbReference type="InterPro" id="IPR057234">
    <property type="entry name" value="DUF7912"/>
</dbReference>
<proteinExistence type="predicted"/>
<dbReference type="Proteomes" id="UP000501690">
    <property type="component" value="Linkage Group LG4"/>
</dbReference>
<feature type="domain" description="DUF7912" evidence="1">
    <location>
        <begin position="177"/>
        <end position="265"/>
    </location>
</feature>
<keyword evidence="3" id="KW-1185">Reference proteome</keyword>
<reference evidence="2 3" key="1">
    <citation type="submission" date="2019-04" db="EMBL/GenBank/DDBJ databases">
        <title>An improved genome assembly and genetic linkage map for asparagus bean, Vigna unguiculata ssp. sesquipedialis.</title>
        <authorList>
            <person name="Xia Q."/>
            <person name="Zhang R."/>
            <person name="Dong Y."/>
        </authorList>
    </citation>
    <scope>NUCLEOTIDE SEQUENCE [LARGE SCALE GENOMIC DNA]</scope>
    <source>
        <tissue evidence="2">Leaf</tissue>
    </source>
</reference>
<organism evidence="2 3">
    <name type="scientific">Vigna unguiculata</name>
    <name type="common">Cowpea</name>
    <dbReference type="NCBI Taxonomy" id="3917"/>
    <lineage>
        <taxon>Eukaryota</taxon>
        <taxon>Viridiplantae</taxon>
        <taxon>Streptophyta</taxon>
        <taxon>Embryophyta</taxon>
        <taxon>Tracheophyta</taxon>
        <taxon>Spermatophyta</taxon>
        <taxon>Magnoliopsida</taxon>
        <taxon>eudicotyledons</taxon>
        <taxon>Gunneridae</taxon>
        <taxon>Pentapetalae</taxon>
        <taxon>rosids</taxon>
        <taxon>fabids</taxon>
        <taxon>Fabales</taxon>
        <taxon>Fabaceae</taxon>
        <taxon>Papilionoideae</taxon>
        <taxon>50 kb inversion clade</taxon>
        <taxon>NPAAA clade</taxon>
        <taxon>indigoferoid/millettioid clade</taxon>
        <taxon>Phaseoleae</taxon>
        <taxon>Vigna</taxon>
    </lineage>
</organism>